<evidence type="ECO:0000256" key="1">
    <source>
        <dbReference type="SAM" id="MobiDB-lite"/>
    </source>
</evidence>
<evidence type="ECO:0000313" key="3">
    <source>
        <dbReference type="RefSeq" id="XP_015038958.2"/>
    </source>
</evidence>
<protein>
    <submittedName>
        <fullName evidence="3">Uncharacterized protein</fullName>
    </submittedName>
</protein>
<organism evidence="2 3">
    <name type="scientific">Drosophila pseudoobscura pseudoobscura</name>
    <name type="common">Fruit fly</name>
    <dbReference type="NCBI Taxonomy" id="46245"/>
    <lineage>
        <taxon>Eukaryota</taxon>
        <taxon>Metazoa</taxon>
        <taxon>Ecdysozoa</taxon>
        <taxon>Arthropoda</taxon>
        <taxon>Hexapoda</taxon>
        <taxon>Insecta</taxon>
        <taxon>Pterygota</taxon>
        <taxon>Neoptera</taxon>
        <taxon>Endopterygota</taxon>
        <taxon>Diptera</taxon>
        <taxon>Brachycera</taxon>
        <taxon>Muscomorpha</taxon>
        <taxon>Ephydroidea</taxon>
        <taxon>Drosophilidae</taxon>
        <taxon>Drosophila</taxon>
        <taxon>Sophophora</taxon>
    </lineage>
</organism>
<proteinExistence type="predicted"/>
<feature type="region of interest" description="Disordered" evidence="1">
    <location>
        <begin position="1"/>
        <end position="92"/>
    </location>
</feature>
<dbReference type="KEGG" id="dpo:26532863"/>
<accession>A0A6I8VDE6</accession>
<dbReference type="AlphaFoldDB" id="A0A6I8VDE6"/>
<reference evidence="2" key="1">
    <citation type="submission" date="2024-06" db="UniProtKB">
        <authorList>
            <consortium name="RefSeq"/>
        </authorList>
    </citation>
    <scope>NUCLEOTIDE SEQUENCE [LARGE SCALE GENOMIC DNA]</scope>
    <source>
        <strain evidence="2">MV2-25</strain>
    </source>
</reference>
<feature type="compositionally biased region" description="Basic residues" evidence="1">
    <location>
        <begin position="1"/>
        <end position="11"/>
    </location>
</feature>
<gene>
    <name evidence="3" type="primary">LOC26532863</name>
</gene>
<sequence>MPHMMTTRKRQASLTDNEAVGAPKRPCYRPSFGCRQQSRHNNNNKRTKSQSLVMNSGSPEPKEIVSRYTAKNPEPEQTEQGPELSPSRTDQIAEVVSEEEPNKASIPNLRPSTQYLIIQTSPNQLFVFQQVANVVSDRPLVPLVQDQTNLRLQPFGIGIGRLFWNTLKQYIASYIRGLEPN</sequence>
<dbReference type="InParanoid" id="A0A6I8VDE6"/>
<dbReference type="RefSeq" id="XP_015038958.2">
    <property type="nucleotide sequence ID" value="XM_015183472.2"/>
</dbReference>
<dbReference type="Proteomes" id="UP000001819">
    <property type="component" value="Chromosome 2"/>
</dbReference>
<feature type="compositionally biased region" description="Polar residues" evidence="1">
    <location>
        <begin position="49"/>
        <end position="58"/>
    </location>
</feature>
<keyword evidence="2" id="KW-1185">Reference proteome</keyword>
<name>A0A6I8VDE6_DROPS</name>
<reference evidence="3" key="2">
    <citation type="submission" date="2025-08" db="UniProtKB">
        <authorList>
            <consortium name="RefSeq"/>
        </authorList>
    </citation>
    <scope>IDENTIFICATION</scope>
    <source>
        <strain evidence="3">MV-25-SWS-2005</strain>
        <tissue evidence="3">Whole body</tissue>
    </source>
</reference>
<evidence type="ECO:0000313" key="2">
    <source>
        <dbReference type="Proteomes" id="UP000001819"/>
    </source>
</evidence>